<dbReference type="InterPro" id="IPR012677">
    <property type="entry name" value="Nucleotide-bd_a/b_plait_sf"/>
</dbReference>
<dbReference type="InterPro" id="IPR035979">
    <property type="entry name" value="RBD_domain_sf"/>
</dbReference>
<dbReference type="GO" id="GO:0005730">
    <property type="term" value="C:nucleolus"/>
    <property type="evidence" value="ECO:0007669"/>
    <property type="project" value="TreeGrafter"/>
</dbReference>
<dbReference type="InterPro" id="IPR000504">
    <property type="entry name" value="RRM_dom"/>
</dbReference>
<keyword evidence="4" id="KW-0539">Nucleus</keyword>
<feature type="domain" description="RRM" evidence="7">
    <location>
        <begin position="192"/>
        <end position="273"/>
    </location>
</feature>
<feature type="domain" description="RRM" evidence="7">
    <location>
        <begin position="341"/>
        <end position="439"/>
    </location>
</feature>
<feature type="region of interest" description="Disordered" evidence="6">
    <location>
        <begin position="129"/>
        <end position="182"/>
    </location>
</feature>
<dbReference type="SMART" id="SM00360">
    <property type="entry name" value="RRM"/>
    <property type="match status" value="3"/>
</dbReference>
<dbReference type="AlphaFoldDB" id="A0AAD4RAV4"/>
<dbReference type="PANTHER" id="PTHR48039:SF5">
    <property type="entry name" value="RNA-BINDING PROTEIN 28"/>
    <property type="match status" value="1"/>
</dbReference>
<comment type="subcellular location">
    <subcellularLocation>
        <location evidence="1">Nucleus</location>
    </subcellularLocation>
</comment>
<evidence type="ECO:0000256" key="4">
    <source>
        <dbReference type="ARBA" id="ARBA00023242"/>
    </source>
</evidence>
<dbReference type="GO" id="GO:0003729">
    <property type="term" value="F:mRNA binding"/>
    <property type="evidence" value="ECO:0007669"/>
    <property type="project" value="TreeGrafter"/>
</dbReference>
<feature type="domain" description="RRM" evidence="7">
    <location>
        <begin position="15"/>
        <end position="96"/>
    </location>
</feature>
<dbReference type="PROSITE" id="PS50102">
    <property type="entry name" value="RRM"/>
    <property type="match status" value="3"/>
</dbReference>
<dbReference type="InterPro" id="IPR051945">
    <property type="entry name" value="RRM_MRD1_RNA_proc_ribogen"/>
</dbReference>
<dbReference type="FunFam" id="3.30.70.330:FF:000182">
    <property type="entry name" value="RNA-binding motif protein 28"/>
    <property type="match status" value="1"/>
</dbReference>
<dbReference type="EMBL" id="JAKKPZ010000004">
    <property type="protein sequence ID" value="KAI1721971.1"/>
    <property type="molecule type" value="Genomic_DNA"/>
</dbReference>
<comment type="caution">
    <text evidence="8">The sequence shown here is derived from an EMBL/GenBank/DDBJ whole genome shotgun (WGS) entry which is preliminary data.</text>
</comment>
<evidence type="ECO:0000256" key="6">
    <source>
        <dbReference type="SAM" id="MobiDB-lite"/>
    </source>
</evidence>
<keyword evidence="9" id="KW-1185">Reference proteome</keyword>
<feature type="compositionally biased region" description="Basic and acidic residues" evidence="6">
    <location>
        <begin position="165"/>
        <end position="182"/>
    </location>
</feature>
<gene>
    <name evidence="8" type="ORF">DdX_04261</name>
</gene>
<dbReference type="Proteomes" id="UP001201812">
    <property type="component" value="Unassembled WGS sequence"/>
</dbReference>
<evidence type="ECO:0000256" key="1">
    <source>
        <dbReference type="ARBA" id="ARBA00004123"/>
    </source>
</evidence>
<evidence type="ECO:0000256" key="2">
    <source>
        <dbReference type="ARBA" id="ARBA00022737"/>
    </source>
</evidence>
<accession>A0AAD4RAV4</accession>
<dbReference type="Gene3D" id="3.30.70.330">
    <property type="match status" value="3"/>
</dbReference>
<dbReference type="CDD" id="cd12416">
    <property type="entry name" value="RRM4_RBM28_like"/>
    <property type="match status" value="1"/>
</dbReference>
<sequence>MDWNINHRGPGIKSWRLIIRNLPFDTKEEEVTELASKFGRIKELRLPKCKDKKFPDSCAGFCFVQYSGRKEAAEAKEQLNFTQFKSRKVAVDWALDKDTYMTKTLEGGSQKNVKRTSKQRIVFQEDDKMETVDASSGDEEVDVKKEIKEEVDEPSDDGCSSDGEADIKDEIKEEVKDPEPKRREDIAVTEGRVVFLRNLDFDTTNEDVKEEAEKYGKVSLAIMCKYKQTDQATGTAFVHFAEKESADKFLDQLVKEDGVLLKDRRVYGHRALPKSDAESLKKNAKKQPKDKRNLHLLKASLIRSGTAQARDMSETDGQMRQKLASVAKTKLKNLHMFVSPTRLAIHNIPFAYTDEQFRQVCLDRAKGGPGKNVHITECRIMREKKGKDAKGRIILGRSKGFGFVEFDTHTNALTCLRTMNNNPEVFTNERRPIVEFAIENLQALRLKERRRVGSKGGRSSKKS</sequence>
<protein>
    <submittedName>
        <fullName evidence="8">RNA recognition motif domain-containing protein</fullName>
    </submittedName>
</protein>
<dbReference type="Pfam" id="PF00076">
    <property type="entry name" value="RRM_1"/>
    <property type="match status" value="3"/>
</dbReference>
<proteinExistence type="predicted"/>
<organism evidence="8 9">
    <name type="scientific">Ditylenchus destructor</name>
    <dbReference type="NCBI Taxonomy" id="166010"/>
    <lineage>
        <taxon>Eukaryota</taxon>
        <taxon>Metazoa</taxon>
        <taxon>Ecdysozoa</taxon>
        <taxon>Nematoda</taxon>
        <taxon>Chromadorea</taxon>
        <taxon>Rhabditida</taxon>
        <taxon>Tylenchina</taxon>
        <taxon>Tylenchomorpha</taxon>
        <taxon>Sphaerularioidea</taxon>
        <taxon>Anguinidae</taxon>
        <taxon>Anguininae</taxon>
        <taxon>Ditylenchus</taxon>
    </lineage>
</organism>
<evidence type="ECO:0000256" key="3">
    <source>
        <dbReference type="ARBA" id="ARBA00022884"/>
    </source>
</evidence>
<evidence type="ECO:0000256" key="5">
    <source>
        <dbReference type="PROSITE-ProRule" id="PRU00176"/>
    </source>
</evidence>
<evidence type="ECO:0000313" key="9">
    <source>
        <dbReference type="Proteomes" id="UP001201812"/>
    </source>
</evidence>
<evidence type="ECO:0000259" key="7">
    <source>
        <dbReference type="PROSITE" id="PS50102"/>
    </source>
</evidence>
<keyword evidence="3 5" id="KW-0694">RNA-binding</keyword>
<keyword evidence="2" id="KW-0677">Repeat</keyword>
<reference evidence="8" key="1">
    <citation type="submission" date="2022-01" db="EMBL/GenBank/DDBJ databases">
        <title>Genome Sequence Resource for Two Populations of Ditylenchus destructor, the Migratory Endoparasitic Phytonematode.</title>
        <authorList>
            <person name="Zhang H."/>
            <person name="Lin R."/>
            <person name="Xie B."/>
        </authorList>
    </citation>
    <scope>NUCLEOTIDE SEQUENCE</scope>
    <source>
        <strain evidence="8">BazhouSP</strain>
    </source>
</reference>
<dbReference type="SUPFAM" id="SSF54928">
    <property type="entry name" value="RNA-binding domain, RBD"/>
    <property type="match status" value="2"/>
</dbReference>
<dbReference type="PANTHER" id="PTHR48039">
    <property type="entry name" value="RNA-BINDING MOTIF PROTEIN 14B"/>
    <property type="match status" value="1"/>
</dbReference>
<evidence type="ECO:0000313" key="8">
    <source>
        <dbReference type="EMBL" id="KAI1721971.1"/>
    </source>
</evidence>
<name>A0AAD4RAV4_9BILA</name>